<dbReference type="AlphaFoldDB" id="A0AAJ0CKN9"/>
<keyword evidence="3" id="KW-1185">Reference proteome</keyword>
<feature type="compositionally biased region" description="Polar residues" evidence="1">
    <location>
        <begin position="64"/>
        <end position="73"/>
    </location>
</feature>
<dbReference type="EMBL" id="JASWJB010000154">
    <property type="protein sequence ID" value="KAK2594818.1"/>
    <property type="molecule type" value="Genomic_DNA"/>
</dbReference>
<reference evidence="2" key="1">
    <citation type="submission" date="2023-06" db="EMBL/GenBank/DDBJ databases">
        <title>Conoideocrella luteorostrata (Hypocreales: Clavicipitaceae), a potential biocontrol fungus for elongate hemlock scale in United States Christmas tree production areas.</title>
        <authorList>
            <person name="Barrett H."/>
            <person name="Lovett B."/>
            <person name="Macias A.M."/>
            <person name="Stajich J.E."/>
            <person name="Kasson M.T."/>
        </authorList>
    </citation>
    <scope>NUCLEOTIDE SEQUENCE</scope>
    <source>
        <strain evidence="2">ARSEF 14590</strain>
    </source>
</reference>
<gene>
    <name evidence="2" type="ORF">QQS21_007446</name>
</gene>
<name>A0AAJ0CKN9_9HYPO</name>
<dbReference type="Proteomes" id="UP001251528">
    <property type="component" value="Unassembled WGS sequence"/>
</dbReference>
<sequence>MPMLYCIKMVPTRIEQTEPAELIEVLGIASSLLSAAGEHWSEARRCRDILDELGRFVLKQLMSTENTSSSGDQTGRRRGRNVSRQPLAIASTPLSLPPEAGFSDTGLMYTPVVEPSAFFDEFLRRGSFGNVVVDEDPSNTDEIVRNMFQECTNPFG</sequence>
<feature type="region of interest" description="Disordered" evidence="1">
    <location>
        <begin position="64"/>
        <end position="96"/>
    </location>
</feature>
<protein>
    <submittedName>
        <fullName evidence="2">Uncharacterized protein</fullName>
    </submittedName>
</protein>
<proteinExistence type="predicted"/>
<evidence type="ECO:0000313" key="3">
    <source>
        <dbReference type="Proteomes" id="UP001251528"/>
    </source>
</evidence>
<evidence type="ECO:0000313" key="2">
    <source>
        <dbReference type="EMBL" id="KAK2594818.1"/>
    </source>
</evidence>
<comment type="caution">
    <text evidence="2">The sequence shown here is derived from an EMBL/GenBank/DDBJ whole genome shotgun (WGS) entry which is preliminary data.</text>
</comment>
<accession>A0AAJ0CKN9</accession>
<organism evidence="2 3">
    <name type="scientific">Conoideocrella luteorostrata</name>
    <dbReference type="NCBI Taxonomy" id="1105319"/>
    <lineage>
        <taxon>Eukaryota</taxon>
        <taxon>Fungi</taxon>
        <taxon>Dikarya</taxon>
        <taxon>Ascomycota</taxon>
        <taxon>Pezizomycotina</taxon>
        <taxon>Sordariomycetes</taxon>
        <taxon>Hypocreomycetidae</taxon>
        <taxon>Hypocreales</taxon>
        <taxon>Clavicipitaceae</taxon>
        <taxon>Conoideocrella</taxon>
    </lineage>
</organism>
<evidence type="ECO:0000256" key="1">
    <source>
        <dbReference type="SAM" id="MobiDB-lite"/>
    </source>
</evidence>